<dbReference type="InterPro" id="IPR034164">
    <property type="entry name" value="Pepsin-like_dom"/>
</dbReference>
<dbReference type="InterPro" id="IPR033121">
    <property type="entry name" value="PEPTIDASE_A1"/>
</dbReference>
<feature type="active site" evidence="3">
    <location>
        <position position="139"/>
    </location>
</feature>
<dbReference type="CDD" id="cd05471">
    <property type="entry name" value="pepsin_like"/>
    <property type="match status" value="1"/>
</dbReference>
<protein>
    <recommendedName>
        <fullName evidence="6">Peptidase A1 domain-containing protein</fullName>
    </recommendedName>
</protein>
<dbReference type="SUPFAM" id="SSF50630">
    <property type="entry name" value="Acid proteases"/>
    <property type="match status" value="1"/>
</dbReference>
<evidence type="ECO:0000256" key="4">
    <source>
        <dbReference type="RuleBase" id="RU000454"/>
    </source>
</evidence>
<evidence type="ECO:0000259" key="6">
    <source>
        <dbReference type="PROSITE" id="PS51767"/>
    </source>
</evidence>
<evidence type="ECO:0000256" key="1">
    <source>
        <dbReference type="ARBA" id="ARBA00007447"/>
    </source>
</evidence>
<dbReference type="InterPro" id="IPR001969">
    <property type="entry name" value="Aspartic_peptidase_AS"/>
</dbReference>
<dbReference type="PROSITE" id="PS00141">
    <property type="entry name" value="ASP_PROTEASE"/>
    <property type="match status" value="2"/>
</dbReference>
<organism evidence="7 8">
    <name type="scientific">Tilletia horrida</name>
    <dbReference type="NCBI Taxonomy" id="155126"/>
    <lineage>
        <taxon>Eukaryota</taxon>
        <taxon>Fungi</taxon>
        <taxon>Dikarya</taxon>
        <taxon>Basidiomycota</taxon>
        <taxon>Ustilaginomycotina</taxon>
        <taxon>Exobasidiomycetes</taxon>
        <taxon>Tilletiales</taxon>
        <taxon>Tilletiaceae</taxon>
        <taxon>Tilletia</taxon>
    </lineage>
</organism>
<comment type="caution">
    <text evidence="7">The sequence shown here is derived from an EMBL/GenBank/DDBJ whole genome shotgun (WGS) entry which is preliminary data.</text>
</comment>
<dbReference type="GO" id="GO:0006508">
    <property type="term" value="P:proteolysis"/>
    <property type="evidence" value="ECO:0007669"/>
    <property type="project" value="UniProtKB-KW"/>
</dbReference>
<dbReference type="AlphaFoldDB" id="A0AAN6JV42"/>
<keyword evidence="4" id="KW-0645">Protease</keyword>
<dbReference type="InterPro" id="IPR021109">
    <property type="entry name" value="Peptidase_aspartic_dom_sf"/>
</dbReference>
<feature type="active site" evidence="3">
    <location>
        <position position="301"/>
    </location>
</feature>
<feature type="region of interest" description="Disordered" evidence="5">
    <location>
        <begin position="409"/>
        <end position="430"/>
    </location>
</feature>
<dbReference type="Gene3D" id="2.40.70.10">
    <property type="entry name" value="Acid Proteases"/>
    <property type="match status" value="2"/>
</dbReference>
<dbReference type="EMBL" id="JAPDMZ010000343">
    <property type="protein sequence ID" value="KAK0543615.1"/>
    <property type="molecule type" value="Genomic_DNA"/>
</dbReference>
<comment type="similarity">
    <text evidence="1 4">Belongs to the peptidase A1 family.</text>
</comment>
<keyword evidence="2 4" id="KW-0064">Aspartyl protease</keyword>
<reference evidence="7" key="1">
    <citation type="journal article" date="2023" name="PhytoFront">
        <title>Draft Genome Resources of Seven Strains of Tilletia horrida, Causal Agent of Kernel Smut of Rice.</title>
        <authorList>
            <person name="Khanal S."/>
            <person name="Antony Babu S."/>
            <person name="Zhou X.G."/>
        </authorList>
    </citation>
    <scope>NUCLEOTIDE SEQUENCE</scope>
    <source>
        <strain evidence="7">TX6</strain>
    </source>
</reference>
<keyword evidence="8" id="KW-1185">Reference proteome</keyword>
<sequence>MPLNNLLKKLRRRSAVPTQAAHAAPTGPVTLTLTKRSPKSAVSKVAAAVEGAVATVSEKEAYAIGAAYVSRVRVKYHHKFDHFKANTGKTNKFDQRTVQTTDVASGTGGQEPLTDQQELLWTGEISIGTPAQVFNMDFDTGSSDTWVNPNLYKPAASSTAKKTKKKFQVAYGDGSQASGDVYQETVTVGGVTATNQAFGNATKSTLTSDGNNQGLVGLAFESIAQFQAPPLFDTLVSQGAVPSDVFSVGLWTEGARLDLGQIVAEAYTGSIVYSPVDSSQGFWSTSFEITGATGTQTGIIDTGTTLLIGPPDVVTQIYQSLGVQTQTQNGEVYGVYPTNSPPSISLTFNGTPFTISPDALSFQVQGTQTIGGLIGADIGAGPAWIVGDTFLQDVYAVFDKGNLQVGFAPKATSSVPTTSGGAAQTTDAAT</sequence>
<evidence type="ECO:0000256" key="5">
    <source>
        <dbReference type="SAM" id="MobiDB-lite"/>
    </source>
</evidence>
<dbReference type="PROSITE" id="PS51767">
    <property type="entry name" value="PEPTIDASE_A1"/>
    <property type="match status" value="1"/>
</dbReference>
<dbReference type="Pfam" id="PF00026">
    <property type="entry name" value="Asp"/>
    <property type="match status" value="1"/>
</dbReference>
<keyword evidence="4" id="KW-0378">Hydrolase</keyword>
<dbReference type="Proteomes" id="UP001176517">
    <property type="component" value="Unassembled WGS sequence"/>
</dbReference>
<evidence type="ECO:0000256" key="3">
    <source>
        <dbReference type="PIRSR" id="PIRSR601461-1"/>
    </source>
</evidence>
<proteinExistence type="inferred from homology"/>
<dbReference type="PANTHER" id="PTHR47966:SF57">
    <property type="entry name" value="PEPTIDASE A1 DOMAIN-CONTAINING PROTEIN"/>
    <property type="match status" value="1"/>
</dbReference>
<dbReference type="PRINTS" id="PR00792">
    <property type="entry name" value="PEPSIN"/>
</dbReference>
<accession>A0AAN6JV42</accession>
<evidence type="ECO:0000313" key="8">
    <source>
        <dbReference type="Proteomes" id="UP001176517"/>
    </source>
</evidence>
<feature type="compositionally biased region" description="Polar residues" evidence="5">
    <location>
        <begin position="411"/>
        <end position="430"/>
    </location>
</feature>
<gene>
    <name evidence="7" type="ORF">OC846_006355</name>
</gene>
<evidence type="ECO:0000313" key="7">
    <source>
        <dbReference type="EMBL" id="KAK0543615.1"/>
    </source>
</evidence>
<evidence type="ECO:0000256" key="2">
    <source>
        <dbReference type="ARBA" id="ARBA00022750"/>
    </source>
</evidence>
<dbReference type="PANTHER" id="PTHR47966">
    <property type="entry name" value="BETA-SITE APP-CLEAVING ENZYME, ISOFORM A-RELATED"/>
    <property type="match status" value="1"/>
</dbReference>
<feature type="domain" description="Peptidase A1" evidence="6">
    <location>
        <begin position="121"/>
        <end position="408"/>
    </location>
</feature>
<dbReference type="GO" id="GO:0004190">
    <property type="term" value="F:aspartic-type endopeptidase activity"/>
    <property type="evidence" value="ECO:0007669"/>
    <property type="project" value="UniProtKB-KW"/>
</dbReference>
<dbReference type="InterPro" id="IPR001461">
    <property type="entry name" value="Aspartic_peptidase_A1"/>
</dbReference>
<name>A0AAN6JV42_9BASI</name>